<dbReference type="InterPro" id="IPR035965">
    <property type="entry name" value="PAS-like_dom_sf"/>
</dbReference>
<dbReference type="PROSITE" id="PS50045">
    <property type="entry name" value="SIGMA54_INTERACT_4"/>
    <property type="match status" value="1"/>
</dbReference>
<dbReference type="AlphaFoldDB" id="A0A5S5ATM4"/>
<protein>
    <submittedName>
        <fullName evidence="4">Arginine utilization regulatory protein</fullName>
    </submittedName>
</protein>
<dbReference type="RefSeq" id="WP_246110722.1">
    <property type="nucleotide sequence ID" value="NZ_VNHO01000010.1"/>
</dbReference>
<proteinExistence type="predicted"/>
<dbReference type="InterPro" id="IPR003593">
    <property type="entry name" value="AAA+_ATPase"/>
</dbReference>
<keyword evidence="1" id="KW-0547">Nucleotide-binding</keyword>
<evidence type="ECO:0000259" key="3">
    <source>
        <dbReference type="PROSITE" id="PS50045"/>
    </source>
</evidence>
<organism evidence="4 5">
    <name type="scientific">Thermosediminibacter litoriperuensis</name>
    <dbReference type="NCBI Taxonomy" id="291989"/>
    <lineage>
        <taxon>Bacteria</taxon>
        <taxon>Bacillati</taxon>
        <taxon>Bacillota</taxon>
        <taxon>Clostridia</taxon>
        <taxon>Thermosediminibacterales</taxon>
        <taxon>Thermosediminibacteraceae</taxon>
        <taxon>Thermosediminibacter</taxon>
    </lineage>
</organism>
<dbReference type="Pfam" id="PF00158">
    <property type="entry name" value="Sigma54_activat"/>
    <property type="match status" value="1"/>
</dbReference>
<dbReference type="SUPFAM" id="SSF55785">
    <property type="entry name" value="PYP-like sensor domain (PAS domain)"/>
    <property type="match status" value="1"/>
</dbReference>
<comment type="caution">
    <text evidence="4">The sequence shown here is derived from an EMBL/GenBank/DDBJ whole genome shotgun (WGS) entry which is preliminary data.</text>
</comment>
<dbReference type="SMART" id="SM00382">
    <property type="entry name" value="AAA"/>
    <property type="match status" value="1"/>
</dbReference>
<dbReference type="GO" id="GO:0005524">
    <property type="term" value="F:ATP binding"/>
    <property type="evidence" value="ECO:0007669"/>
    <property type="project" value="UniProtKB-KW"/>
</dbReference>
<dbReference type="GO" id="GO:0006355">
    <property type="term" value="P:regulation of DNA-templated transcription"/>
    <property type="evidence" value="ECO:0007669"/>
    <property type="project" value="InterPro"/>
</dbReference>
<dbReference type="SUPFAM" id="SSF52540">
    <property type="entry name" value="P-loop containing nucleoside triphosphate hydrolases"/>
    <property type="match status" value="1"/>
</dbReference>
<feature type="domain" description="Sigma-54 factor interaction" evidence="3">
    <location>
        <begin position="142"/>
        <end position="379"/>
    </location>
</feature>
<dbReference type="InterPro" id="IPR027417">
    <property type="entry name" value="P-loop_NTPase"/>
</dbReference>
<keyword evidence="2" id="KW-0067">ATP-binding</keyword>
<dbReference type="NCBIfam" id="TIGR00229">
    <property type="entry name" value="sensory_box"/>
    <property type="match status" value="1"/>
</dbReference>
<evidence type="ECO:0000256" key="2">
    <source>
        <dbReference type="ARBA" id="ARBA00022840"/>
    </source>
</evidence>
<dbReference type="Gene3D" id="3.30.450.20">
    <property type="entry name" value="PAS domain"/>
    <property type="match status" value="1"/>
</dbReference>
<dbReference type="CDD" id="cd00009">
    <property type="entry name" value="AAA"/>
    <property type="match status" value="1"/>
</dbReference>
<evidence type="ECO:0000313" key="4">
    <source>
        <dbReference type="EMBL" id="TYP55458.1"/>
    </source>
</evidence>
<accession>A0A5S5ATM4</accession>
<dbReference type="Gene3D" id="3.40.50.300">
    <property type="entry name" value="P-loop containing nucleotide triphosphate hydrolases"/>
    <property type="match status" value="1"/>
</dbReference>
<dbReference type="InterPro" id="IPR000014">
    <property type="entry name" value="PAS"/>
</dbReference>
<evidence type="ECO:0000256" key="1">
    <source>
        <dbReference type="ARBA" id="ARBA00022741"/>
    </source>
</evidence>
<name>A0A5S5ATM4_9FIRM</name>
<gene>
    <name evidence="4" type="ORF">LZ11_01173</name>
</gene>
<dbReference type="Proteomes" id="UP000322294">
    <property type="component" value="Unassembled WGS sequence"/>
</dbReference>
<dbReference type="EMBL" id="VNHO01000010">
    <property type="protein sequence ID" value="TYP55458.1"/>
    <property type="molecule type" value="Genomic_DNA"/>
</dbReference>
<dbReference type="InterPro" id="IPR002078">
    <property type="entry name" value="Sigma_54_int"/>
</dbReference>
<evidence type="ECO:0000313" key="5">
    <source>
        <dbReference type="Proteomes" id="UP000322294"/>
    </source>
</evidence>
<reference evidence="4 5" key="1">
    <citation type="submission" date="2019-07" db="EMBL/GenBank/DDBJ databases">
        <title>Genomic Encyclopedia of Type Strains, Phase I: the one thousand microbial genomes (KMG-I) project.</title>
        <authorList>
            <person name="Kyrpides N."/>
        </authorList>
    </citation>
    <scope>NUCLEOTIDE SEQUENCE [LARGE SCALE GENOMIC DNA]</scope>
    <source>
        <strain evidence="4 5">DSM 16647</strain>
    </source>
</reference>
<dbReference type="PANTHER" id="PTHR32071">
    <property type="entry name" value="TRANSCRIPTIONAL REGULATORY PROTEIN"/>
    <property type="match status" value="1"/>
</dbReference>
<keyword evidence="5" id="KW-1185">Reference proteome</keyword>
<sequence length="479" mass="54312">MIRTKFSKEEELIMLYTILENLREGVNVVDEKGILLFVNKASAYYARSTVERMLGEHISKFYPRAALFEVLKTKQPLLDIRIEHDDGRKYIVNAVPLIINDKFRGGVATFRDVTEIEELSQKLESLEMELCLSKVDDAFDAIIGKEGSLKEAVLKAQRAIGSPGGPRHSIIVGESGTGKTMFAKAMYYFAKKIGVLSQEAPFIEVNCAQFTNPDIAAIEIFGSEKGAFTGAVEKKGLLELANGGMFFLDEAHALEHYQTMLLKVLETGKVRRIGGRKEIDIDVIIVAASTKNLKNVLLPELYQRLAQYEIKLSPLRERPLLEKEQLLKYFKENYEKKAQDRYKIKLKVNFSNAAKDVLLNAYYPRNIRQFRDIVNASIDAALPIISEIEKNSEIHSLIDIDNIPFDFLESEDTCKCEEKGLADIISDNVENQEELINKIILRLREKGLGPRKISNILKGKGFCIEYYQVAYILKKLLSQ</sequence>